<dbReference type="AlphaFoldDB" id="A0A927CG18"/>
<organism evidence="1 2">
    <name type="scientific">Paenibacillus oceani</name>
    <dbReference type="NCBI Taxonomy" id="2772510"/>
    <lineage>
        <taxon>Bacteria</taxon>
        <taxon>Bacillati</taxon>
        <taxon>Bacillota</taxon>
        <taxon>Bacilli</taxon>
        <taxon>Bacillales</taxon>
        <taxon>Paenibacillaceae</taxon>
        <taxon>Paenibacillus</taxon>
    </lineage>
</organism>
<dbReference type="SUPFAM" id="SSF88723">
    <property type="entry name" value="PIN domain-like"/>
    <property type="match status" value="1"/>
</dbReference>
<evidence type="ECO:0008006" key="3">
    <source>
        <dbReference type="Google" id="ProtNLM"/>
    </source>
</evidence>
<keyword evidence="2" id="KW-1185">Reference proteome</keyword>
<protein>
    <recommendedName>
        <fullName evidence="3">PIN domain-containing protein</fullName>
    </recommendedName>
</protein>
<dbReference type="Proteomes" id="UP000639396">
    <property type="component" value="Unassembled WGS sequence"/>
</dbReference>
<proteinExistence type="predicted"/>
<dbReference type="RefSeq" id="WP_190931607.1">
    <property type="nucleotide sequence ID" value="NZ_JACXJA010000050.1"/>
</dbReference>
<dbReference type="InterPro" id="IPR029060">
    <property type="entry name" value="PIN-like_dom_sf"/>
</dbReference>
<name>A0A927CG18_9BACL</name>
<accession>A0A927CG18</accession>
<reference evidence="1" key="1">
    <citation type="submission" date="2020-09" db="EMBL/GenBank/DDBJ databases">
        <title>A novel bacterium of genus Paenibacillus, isolated from South China Sea.</title>
        <authorList>
            <person name="Huang H."/>
            <person name="Mo K."/>
            <person name="Hu Y."/>
        </authorList>
    </citation>
    <scope>NUCLEOTIDE SEQUENCE</scope>
    <source>
        <strain evidence="1">IB182363</strain>
    </source>
</reference>
<comment type="caution">
    <text evidence="1">The sequence shown here is derived from an EMBL/GenBank/DDBJ whole genome shotgun (WGS) entry which is preliminary data.</text>
</comment>
<evidence type="ECO:0000313" key="1">
    <source>
        <dbReference type="EMBL" id="MBD2865988.1"/>
    </source>
</evidence>
<evidence type="ECO:0000313" key="2">
    <source>
        <dbReference type="Proteomes" id="UP000639396"/>
    </source>
</evidence>
<gene>
    <name evidence="1" type="ORF">IDH45_28785</name>
</gene>
<dbReference type="Gene3D" id="3.40.50.1010">
    <property type="entry name" value="5'-nuclease"/>
    <property type="match status" value="1"/>
</dbReference>
<sequence length="155" mass="18378">MNSHDQSSPAYSVFLDQSAWMAFMNPEDPYYLKARSLFYELHDLDRPLSTTNYVVFETHQWLRNHFDFSDAQMFLNTVDKAEQMGILTIIPGGPELEREARRLLTEYQDCRFSLNEALTAVVLLHYRIRRIFTFNPNYSFLSRLDRDIKVLPSVW</sequence>
<dbReference type="EMBL" id="JACXJA010000050">
    <property type="protein sequence ID" value="MBD2865988.1"/>
    <property type="molecule type" value="Genomic_DNA"/>
</dbReference>